<evidence type="ECO:0000256" key="1">
    <source>
        <dbReference type="SAM" id="MobiDB-lite"/>
    </source>
</evidence>
<sequence length="403" mass="45192">MKRVALAMFMLLMVVKANAVIVELNKYEFLQGENITLKIYTSGNASLSIVNDTTVLSMNIEKSKTLEIPTSKLSPGIYKLYIADRTSEFLKDIKIKSFKAHADVSIKSKISGKVVVLGETNIPNGYKLKIRLNSVEKEVEVNDGKFEVSFDVPEGIYNLKVIFGSLVLNETKVYVEKFKIESVKAPSEIYVGEPITIIIKTNAEFFTRVVLQNESYMLEKTARFSSLTGEIEFDDLWLKPGDYSISIAVNNSKNSDYLKLPLEVQKSFLDVKVESFDGKKAKLVIFAPSNHRIWVIGYETKKIVMGEDRKRVVDIAANNSINVVDQMNLAERDMLKKLESNDFESLPHLTINPKEKSNEKTSEMSETSKSDTKGLPGLFAGSITIAVIGGILVALFFILRREV</sequence>
<accession>N0BFY7</accession>
<evidence type="ECO:0000313" key="4">
    <source>
        <dbReference type="Proteomes" id="UP000013307"/>
    </source>
</evidence>
<feature type="region of interest" description="Disordered" evidence="1">
    <location>
        <begin position="348"/>
        <end position="371"/>
    </location>
</feature>
<gene>
    <name evidence="3" type="ORF">Asulf_01972</name>
</gene>
<keyword evidence="2" id="KW-0472">Membrane</keyword>
<dbReference type="Proteomes" id="UP000013307">
    <property type="component" value="Chromosome"/>
</dbReference>
<dbReference type="HOGENOM" id="CLU_682574_0_0_2"/>
<feature type="transmembrane region" description="Helical" evidence="2">
    <location>
        <begin position="378"/>
        <end position="399"/>
    </location>
</feature>
<protein>
    <submittedName>
        <fullName evidence="3">Uncharacterized protein</fullName>
    </submittedName>
</protein>
<name>N0BFY7_9EURY</name>
<dbReference type="KEGG" id="ast:Asulf_01972"/>
<dbReference type="EMBL" id="CP005290">
    <property type="protein sequence ID" value="AGK61938.1"/>
    <property type="molecule type" value="Genomic_DNA"/>
</dbReference>
<dbReference type="RefSeq" id="WP_015591534.1">
    <property type="nucleotide sequence ID" value="NC_021169.1"/>
</dbReference>
<evidence type="ECO:0000256" key="2">
    <source>
        <dbReference type="SAM" id="Phobius"/>
    </source>
</evidence>
<dbReference type="GeneID" id="15393606"/>
<evidence type="ECO:0000313" key="3">
    <source>
        <dbReference type="EMBL" id="AGK61938.1"/>
    </source>
</evidence>
<dbReference type="STRING" id="387631.Asulf_01972"/>
<keyword evidence="2" id="KW-1133">Transmembrane helix</keyword>
<feature type="compositionally biased region" description="Basic and acidic residues" evidence="1">
    <location>
        <begin position="353"/>
        <end position="371"/>
    </location>
</feature>
<organism evidence="3 4">
    <name type="scientific">Archaeoglobus sulfaticallidus PM70-1</name>
    <dbReference type="NCBI Taxonomy" id="387631"/>
    <lineage>
        <taxon>Archaea</taxon>
        <taxon>Methanobacteriati</taxon>
        <taxon>Methanobacteriota</taxon>
        <taxon>Archaeoglobi</taxon>
        <taxon>Archaeoglobales</taxon>
        <taxon>Archaeoglobaceae</taxon>
        <taxon>Archaeoglobus</taxon>
    </lineage>
</organism>
<proteinExistence type="predicted"/>
<keyword evidence="2" id="KW-0812">Transmembrane</keyword>
<reference evidence="3 4" key="1">
    <citation type="journal article" date="2013" name="Genome Announc.">
        <title>Complete Genome Sequence of the Thermophilic and Facultatively Chemolithoautotrophic Sulfate Reducer Archaeoglobus sulfaticallidus Strain PM70-1T.</title>
        <authorList>
            <person name="Stokke R."/>
            <person name="Hocking W.P."/>
            <person name="Steinsbu B.O."/>
            <person name="Steen I.H."/>
        </authorList>
    </citation>
    <scope>NUCLEOTIDE SEQUENCE [LARGE SCALE GENOMIC DNA]</scope>
    <source>
        <strain evidence="3">PM70-1</strain>
    </source>
</reference>
<keyword evidence="4" id="KW-1185">Reference proteome</keyword>
<dbReference type="AlphaFoldDB" id="N0BFY7"/>